<dbReference type="Gene3D" id="3.40.640.10">
    <property type="entry name" value="Type I PLP-dependent aspartate aminotransferase-like (Major domain)"/>
    <property type="match status" value="1"/>
</dbReference>
<dbReference type="Gene3D" id="3.90.1150.10">
    <property type="entry name" value="Aspartate Aminotransferase, domain 1"/>
    <property type="match status" value="1"/>
</dbReference>
<gene>
    <name evidence="3" type="ORF">BJX68DRAFT_269439</name>
</gene>
<dbReference type="Proteomes" id="UP001610444">
    <property type="component" value="Unassembled WGS sequence"/>
</dbReference>
<dbReference type="GeneID" id="98161516"/>
<protein>
    <submittedName>
        <fullName evidence="3">Pyridoxal phosphate-dependent transferase</fullName>
    </submittedName>
</protein>
<dbReference type="CDD" id="cd00609">
    <property type="entry name" value="AAT_like"/>
    <property type="match status" value="1"/>
</dbReference>
<dbReference type="EMBL" id="JBFXLR010000039">
    <property type="protein sequence ID" value="KAL2844905.1"/>
    <property type="molecule type" value="Genomic_DNA"/>
</dbReference>
<evidence type="ECO:0000256" key="1">
    <source>
        <dbReference type="ARBA" id="ARBA00022898"/>
    </source>
</evidence>
<evidence type="ECO:0000313" key="4">
    <source>
        <dbReference type="Proteomes" id="UP001610444"/>
    </source>
</evidence>
<feature type="domain" description="Aminotransferase class I/classII large" evidence="2">
    <location>
        <begin position="73"/>
        <end position="451"/>
    </location>
</feature>
<evidence type="ECO:0000259" key="2">
    <source>
        <dbReference type="Pfam" id="PF00155"/>
    </source>
</evidence>
<dbReference type="InterPro" id="IPR004839">
    <property type="entry name" value="Aminotransferase_I/II_large"/>
</dbReference>
<reference evidence="3 4" key="1">
    <citation type="submission" date="2024-07" db="EMBL/GenBank/DDBJ databases">
        <title>Section-level genome sequencing and comparative genomics of Aspergillus sections Usti and Cavernicolus.</title>
        <authorList>
            <consortium name="Lawrence Berkeley National Laboratory"/>
            <person name="Nybo J.L."/>
            <person name="Vesth T.C."/>
            <person name="Theobald S."/>
            <person name="Frisvad J.C."/>
            <person name="Larsen T.O."/>
            <person name="Kjaerboelling I."/>
            <person name="Rothschild-Mancinelli K."/>
            <person name="Lyhne E.K."/>
            <person name="Kogle M.E."/>
            <person name="Barry K."/>
            <person name="Clum A."/>
            <person name="Na H."/>
            <person name="Ledsgaard L."/>
            <person name="Lin J."/>
            <person name="Lipzen A."/>
            <person name="Kuo A."/>
            <person name="Riley R."/>
            <person name="Mondo S."/>
            <person name="LaButti K."/>
            <person name="Haridas S."/>
            <person name="Pangalinan J."/>
            <person name="Salamov A.A."/>
            <person name="Simmons B.A."/>
            <person name="Magnuson J.K."/>
            <person name="Chen J."/>
            <person name="Drula E."/>
            <person name="Henrissat B."/>
            <person name="Wiebenga A."/>
            <person name="Lubbers R.J."/>
            <person name="Gomes A.C."/>
            <person name="Macurrencykelacurrency M.R."/>
            <person name="Stajich J."/>
            <person name="Grigoriev I.V."/>
            <person name="Mortensen U.H."/>
            <person name="De vries R.P."/>
            <person name="Baker S.E."/>
            <person name="Andersen M.R."/>
        </authorList>
    </citation>
    <scope>NUCLEOTIDE SEQUENCE [LARGE SCALE GENOMIC DNA]</scope>
    <source>
        <strain evidence="3 4">CBS 756.74</strain>
    </source>
</reference>
<dbReference type="PANTHER" id="PTHR43795:SF39">
    <property type="entry name" value="AMINOTRANSFERASE CLASS I_CLASSII DOMAIN-CONTAINING PROTEIN"/>
    <property type="match status" value="1"/>
</dbReference>
<dbReference type="Pfam" id="PF00155">
    <property type="entry name" value="Aminotran_1_2"/>
    <property type="match status" value="1"/>
</dbReference>
<accession>A0ABR4JXY2</accession>
<dbReference type="InterPro" id="IPR015422">
    <property type="entry name" value="PyrdxlP-dep_Trfase_small"/>
</dbReference>
<keyword evidence="3" id="KW-0808">Transferase</keyword>
<name>A0ABR4JXY2_9EURO</name>
<evidence type="ECO:0000313" key="3">
    <source>
        <dbReference type="EMBL" id="KAL2844905.1"/>
    </source>
</evidence>
<dbReference type="InterPro" id="IPR015424">
    <property type="entry name" value="PyrdxlP-dep_Trfase"/>
</dbReference>
<dbReference type="GO" id="GO:0016740">
    <property type="term" value="F:transferase activity"/>
    <property type="evidence" value="ECO:0007669"/>
    <property type="project" value="UniProtKB-KW"/>
</dbReference>
<comment type="caution">
    <text evidence="3">The sequence shown here is derived from an EMBL/GenBank/DDBJ whole genome shotgun (WGS) entry which is preliminary data.</text>
</comment>
<dbReference type="InterPro" id="IPR050478">
    <property type="entry name" value="Ethylene_sulfur-biosynth"/>
</dbReference>
<keyword evidence="4" id="KW-1185">Reference proteome</keyword>
<sequence length="479" mass="53217">MGSTQDEVAIDHYLLSQRAAHNFVHGDVWGPREQSMGNPWSPTNPTGSVNLRLAENSLMHEEIGQRIKSQVNVLPMEHLTYSTGPRGSRRLRRAAACFLNETFHARQPITADNIFVTPGLASAIDAMAWSICNDGDGILIPRPFYNGFQVDILNRSNAQVVPVSYGIEGYSSMDDLFRPDVNRKALQAALNTAHDSGIIVRALLVSNPHNPLGRCYPPETIKEFVSFCAANSLHYISDEIYAHSVFRNPALPNAMPFVSGLSLDLDDLINPGQVHVLYGASKDFCANGLRLGFLCTRNRGIIGAMSSISMFSWSPHVLQDIWAGMLEDKPWMEDFLARKRELTEKNHAIAASFFHGCGIPYYEMKAGLFFWINLRRFISTTTTRPSENKNPMSITSDTDGYKARELRICEICMEHGVLIAPGQVYGPEELGWFRVTFTVGTEALQEGLKRLKDTLVQVEKGGQALVMTGPRFTSGSKCI</sequence>
<dbReference type="PANTHER" id="PTHR43795">
    <property type="entry name" value="BIFUNCTIONAL ASPARTATE AMINOTRANSFERASE AND GLUTAMATE/ASPARTATE-PREPHENATE AMINOTRANSFERASE-RELATED"/>
    <property type="match status" value="1"/>
</dbReference>
<dbReference type="SUPFAM" id="SSF53383">
    <property type="entry name" value="PLP-dependent transferases"/>
    <property type="match status" value="1"/>
</dbReference>
<dbReference type="RefSeq" id="XP_070896371.1">
    <property type="nucleotide sequence ID" value="XM_071046352.1"/>
</dbReference>
<dbReference type="InterPro" id="IPR015421">
    <property type="entry name" value="PyrdxlP-dep_Trfase_major"/>
</dbReference>
<proteinExistence type="predicted"/>
<organism evidence="3 4">
    <name type="scientific">Aspergillus pseudodeflectus</name>
    <dbReference type="NCBI Taxonomy" id="176178"/>
    <lineage>
        <taxon>Eukaryota</taxon>
        <taxon>Fungi</taxon>
        <taxon>Dikarya</taxon>
        <taxon>Ascomycota</taxon>
        <taxon>Pezizomycotina</taxon>
        <taxon>Eurotiomycetes</taxon>
        <taxon>Eurotiomycetidae</taxon>
        <taxon>Eurotiales</taxon>
        <taxon>Aspergillaceae</taxon>
        <taxon>Aspergillus</taxon>
        <taxon>Aspergillus subgen. Nidulantes</taxon>
    </lineage>
</organism>
<keyword evidence="1" id="KW-0663">Pyridoxal phosphate</keyword>